<accession>A0A9V1F2Y9</accession>
<feature type="compositionally biased region" description="Pro residues" evidence="1">
    <location>
        <begin position="39"/>
        <end position="55"/>
    </location>
</feature>
<dbReference type="RefSeq" id="XP_019294358.1">
    <property type="nucleotide sequence ID" value="XM_019438813.2"/>
</dbReference>
<dbReference type="Proteomes" id="UP001165780">
    <property type="component" value="Unplaced"/>
</dbReference>
<keyword evidence="2" id="KW-1185">Reference proteome</keyword>
<evidence type="ECO:0000256" key="1">
    <source>
        <dbReference type="SAM" id="MobiDB-lite"/>
    </source>
</evidence>
<dbReference type="GeneID" id="109260527"/>
<dbReference type="KEGG" id="ppad:109260527"/>
<proteinExistence type="predicted"/>
<name>A0A9V1F2Y9_PANPR</name>
<evidence type="ECO:0000313" key="2">
    <source>
        <dbReference type="Proteomes" id="UP001165780"/>
    </source>
</evidence>
<gene>
    <name evidence="3" type="primary">LOC109260527</name>
</gene>
<protein>
    <submittedName>
        <fullName evidence="3">DDB1- and CUL4-associated factor 10-like</fullName>
    </submittedName>
</protein>
<evidence type="ECO:0000313" key="3">
    <source>
        <dbReference type="RefSeq" id="XP_019294358.1"/>
    </source>
</evidence>
<reference evidence="3" key="1">
    <citation type="submission" date="2025-08" db="UniProtKB">
        <authorList>
            <consortium name="RefSeq"/>
        </authorList>
    </citation>
    <scope>IDENTIFICATION</scope>
    <source>
        <tissue evidence="3">Whole blood</tissue>
    </source>
</reference>
<dbReference type="AlphaFoldDB" id="A0A9V1F2Y9"/>
<sequence>MFALLPACFHSPALKPFFPAQRSEFPGAVREEQAGASGPPIPPAPPRRVPGPGPAPQSTTRCCGGSHGDSGLSGAPHRRFGSDSRHDCKTNSEMLNYSALFCIPELHTM</sequence>
<feature type="region of interest" description="Disordered" evidence="1">
    <location>
        <begin position="25"/>
        <end position="85"/>
    </location>
</feature>
<organism evidence="2 3">
    <name type="scientific">Panthera pardus</name>
    <name type="common">Leopard</name>
    <name type="synonym">Felis pardus</name>
    <dbReference type="NCBI Taxonomy" id="9691"/>
    <lineage>
        <taxon>Eukaryota</taxon>
        <taxon>Metazoa</taxon>
        <taxon>Chordata</taxon>
        <taxon>Craniata</taxon>
        <taxon>Vertebrata</taxon>
        <taxon>Euteleostomi</taxon>
        <taxon>Mammalia</taxon>
        <taxon>Eutheria</taxon>
        <taxon>Laurasiatheria</taxon>
        <taxon>Carnivora</taxon>
        <taxon>Feliformia</taxon>
        <taxon>Felidae</taxon>
        <taxon>Pantherinae</taxon>
        <taxon>Panthera</taxon>
    </lineage>
</organism>